<gene>
    <name evidence="2" type="ORF">H4R20_000230</name>
</gene>
<accession>A0A9W8I875</accession>
<dbReference type="AlphaFoldDB" id="A0A9W8I875"/>
<name>A0A9W8I875_9FUNG</name>
<reference evidence="2" key="1">
    <citation type="submission" date="2022-07" db="EMBL/GenBank/DDBJ databases">
        <title>Phylogenomic reconstructions and comparative analyses of Kickxellomycotina fungi.</title>
        <authorList>
            <person name="Reynolds N.K."/>
            <person name="Stajich J.E."/>
            <person name="Barry K."/>
            <person name="Grigoriev I.V."/>
            <person name="Crous P."/>
            <person name="Smith M.E."/>
        </authorList>
    </citation>
    <scope>NUCLEOTIDE SEQUENCE</scope>
    <source>
        <strain evidence="2">NRRL 1565</strain>
    </source>
</reference>
<proteinExistence type="predicted"/>
<dbReference type="Proteomes" id="UP001140094">
    <property type="component" value="Unassembled WGS sequence"/>
</dbReference>
<organism evidence="2 3">
    <name type="scientific">Coemansia guatemalensis</name>
    <dbReference type="NCBI Taxonomy" id="2761395"/>
    <lineage>
        <taxon>Eukaryota</taxon>
        <taxon>Fungi</taxon>
        <taxon>Fungi incertae sedis</taxon>
        <taxon>Zoopagomycota</taxon>
        <taxon>Kickxellomycotina</taxon>
        <taxon>Kickxellomycetes</taxon>
        <taxon>Kickxellales</taxon>
        <taxon>Kickxellaceae</taxon>
        <taxon>Coemansia</taxon>
    </lineage>
</organism>
<evidence type="ECO:0000313" key="2">
    <source>
        <dbReference type="EMBL" id="KAJ2809327.1"/>
    </source>
</evidence>
<evidence type="ECO:0000256" key="1">
    <source>
        <dbReference type="SAM" id="MobiDB-lite"/>
    </source>
</evidence>
<comment type="caution">
    <text evidence="2">The sequence shown here is derived from an EMBL/GenBank/DDBJ whole genome shotgun (WGS) entry which is preliminary data.</text>
</comment>
<feature type="compositionally biased region" description="Polar residues" evidence="1">
    <location>
        <begin position="42"/>
        <end position="59"/>
    </location>
</feature>
<feature type="compositionally biased region" description="Basic and acidic residues" evidence="1">
    <location>
        <begin position="20"/>
        <end position="41"/>
    </location>
</feature>
<sequence>MSSSIGGFFEQVKDKVETTIDKASRRLSHHKGEEPAHDAKNTAENAAQNVGDTAKNAGQQAGDVAHNADPTSR</sequence>
<dbReference type="OrthoDB" id="5554875at2759"/>
<dbReference type="EMBL" id="JANBUO010000005">
    <property type="protein sequence ID" value="KAJ2809327.1"/>
    <property type="molecule type" value="Genomic_DNA"/>
</dbReference>
<evidence type="ECO:0000313" key="3">
    <source>
        <dbReference type="Proteomes" id="UP001140094"/>
    </source>
</evidence>
<feature type="region of interest" description="Disordered" evidence="1">
    <location>
        <begin position="20"/>
        <end position="73"/>
    </location>
</feature>
<protein>
    <submittedName>
        <fullName evidence="2">Uncharacterized protein</fullName>
    </submittedName>
</protein>
<keyword evidence="3" id="KW-1185">Reference proteome</keyword>